<dbReference type="InterPro" id="IPR035969">
    <property type="entry name" value="Rab-GAP_TBC_sf"/>
</dbReference>
<dbReference type="Gene3D" id="1.10.8.270">
    <property type="entry name" value="putative rabgap domain of human tbc1 domain family member 14 like domains"/>
    <property type="match status" value="1"/>
</dbReference>
<dbReference type="PANTHER" id="PTHR47219">
    <property type="entry name" value="RAB GTPASE-ACTIVATING PROTEIN 1-LIKE"/>
    <property type="match status" value="1"/>
</dbReference>
<keyword evidence="1" id="KW-0472">Membrane</keyword>
<dbReference type="GO" id="GO:0031267">
    <property type="term" value="F:small GTPase binding"/>
    <property type="evidence" value="ECO:0007669"/>
    <property type="project" value="TreeGrafter"/>
</dbReference>
<proteinExistence type="predicted"/>
<feature type="domain" description="Rab-GAP TBC" evidence="2">
    <location>
        <begin position="75"/>
        <end position="256"/>
    </location>
</feature>
<dbReference type="Gene3D" id="1.10.472.80">
    <property type="entry name" value="Ypt/Rab-GAP domain of gyp1p, domain 3"/>
    <property type="match status" value="1"/>
</dbReference>
<dbReference type="PANTHER" id="PTHR47219:SF9">
    <property type="entry name" value="GTPASE ACTIVATING PROTEIN AND CENTROSOME-ASSOCIATED, ISOFORM B"/>
    <property type="match status" value="1"/>
</dbReference>
<evidence type="ECO:0000313" key="4">
    <source>
        <dbReference type="EMBL" id="WEL39942.1"/>
    </source>
</evidence>
<dbReference type="PROSITE" id="PS50086">
    <property type="entry name" value="TBC_RABGAP"/>
    <property type="match status" value="1"/>
</dbReference>
<reference evidence="4 6" key="2">
    <citation type="submission" date="2023-02" db="EMBL/GenBank/DDBJ databases">
        <title>Encephalitozoon hellem ATCC 50451 complete genome.</title>
        <authorList>
            <person name="Mascarenhas dos Santos A.C."/>
            <person name="Julian A.T."/>
            <person name="Pombert J.-F."/>
        </authorList>
    </citation>
    <scope>NUCLEOTIDE SEQUENCE [LARGE SCALE GENOMIC DNA]</scope>
    <source>
        <strain evidence="4 6">ATCC 50451</strain>
    </source>
</reference>
<evidence type="ECO:0000313" key="3">
    <source>
        <dbReference type="EMBL" id="UTX44441.1"/>
    </source>
</evidence>
<dbReference type="SUPFAM" id="SSF47923">
    <property type="entry name" value="Ypt/Rab-GAP domain of gyp1p"/>
    <property type="match status" value="2"/>
</dbReference>
<evidence type="ECO:0000259" key="2">
    <source>
        <dbReference type="PROSITE" id="PS50086"/>
    </source>
</evidence>
<feature type="transmembrane region" description="Helical" evidence="1">
    <location>
        <begin position="251"/>
        <end position="272"/>
    </location>
</feature>
<dbReference type="Proteomes" id="UP001059546">
    <property type="component" value="Chromosome XI"/>
</dbReference>
<dbReference type="Pfam" id="PF00566">
    <property type="entry name" value="RabGAP-TBC"/>
    <property type="match status" value="1"/>
</dbReference>
<accession>A0A9Q9C5A6</accession>
<dbReference type="EMBL" id="CP119072">
    <property type="protein sequence ID" value="WEL39942.1"/>
    <property type="molecule type" value="Genomic_DNA"/>
</dbReference>
<dbReference type="SMART" id="SM00164">
    <property type="entry name" value="TBC"/>
    <property type="match status" value="1"/>
</dbReference>
<name>A0A9Q9C5A6_ENCHE</name>
<keyword evidence="1" id="KW-1133">Transmembrane helix</keyword>
<dbReference type="InterPro" id="IPR000195">
    <property type="entry name" value="Rab-GAP-TBC_dom"/>
</dbReference>
<sequence>MKNERCIRELYNSNGMSEEVFCTNEYGFVVDSFSSQSRDSPASIKNEWYDIIERCKNSGEKLRKSEGARRLIYRGIPLSLKYRLWGMLTPKASGFNYSNLISKKSGYEHQIHVDVQRTFRRHFLFNREYGRGQCELFNILTAYSNYNPDVGYCQGMSSAAALLLMYFPEEEAFEMLVSIIKNNNLEALFDKKLSKVPCVQRIQDEVFRALIPEVYGHLLHQNIDIGVYAVGWYLTLFTRFDIKLVLRMWDFFLFFDFSVFIFFAAAILKFFARKILELQGEQLIEFIGTLDSREVDVERVVSYVVESFRNGEYEYYRDRV</sequence>
<dbReference type="GO" id="GO:0005096">
    <property type="term" value="F:GTPase activator activity"/>
    <property type="evidence" value="ECO:0007669"/>
    <property type="project" value="TreeGrafter"/>
</dbReference>
<keyword evidence="6" id="KW-1185">Reference proteome</keyword>
<dbReference type="OrthoDB" id="294251at2759"/>
<dbReference type="Proteomes" id="UP001217963">
    <property type="component" value="Chromosome XI"/>
</dbReference>
<dbReference type="FunFam" id="1.10.8.270:FF:000016">
    <property type="entry name" value="TBC1 domain family member 2A"/>
    <property type="match status" value="1"/>
</dbReference>
<dbReference type="InterPro" id="IPR050302">
    <property type="entry name" value="Rab_GAP_TBC_domain"/>
</dbReference>
<evidence type="ECO:0000313" key="6">
    <source>
        <dbReference type="Proteomes" id="UP001217963"/>
    </source>
</evidence>
<dbReference type="AlphaFoldDB" id="A0A9Q9C5A6"/>
<gene>
    <name evidence="3" type="ORF">GPU96_11g22440</name>
    <name evidence="4" type="ORF">PFJ87_11g01800</name>
</gene>
<evidence type="ECO:0000256" key="1">
    <source>
        <dbReference type="SAM" id="Phobius"/>
    </source>
</evidence>
<keyword evidence="1" id="KW-0812">Transmembrane</keyword>
<dbReference type="EMBL" id="CP075157">
    <property type="protein sequence ID" value="UTX44441.1"/>
    <property type="molecule type" value="Genomic_DNA"/>
</dbReference>
<organism evidence="3 5">
    <name type="scientific">Encephalitozoon hellem</name>
    <name type="common">Microsporidian parasite</name>
    <dbReference type="NCBI Taxonomy" id="27973"/>
    <lineage>
        <taxon>Eukaryota</taxon>
        <taxon>Fungi</taxon>
        <taxon>Fungi incertae sedis</taxon>
        <taxon>Microsporidia</taxon>
        <taxon>Unikaryonidae</taxon>
        <taxon>Encephalitozoon</taxon>
    </lineage>
</organism>
<reference evidence="3" key="1">
    <citation type="submission" date="2021-05" db="EMBL/GenBank/DDBJ databases">
        <title>Encephalitozoon hellem ATCC 50604 Complete Genome.</title>
        <authorList>
            <person name="Mascarenhas dos Santos A.C."/>
            <person name="Julian A.T."/>
            <person name="Pombert J.-F."/>
        </authorList>
    </citation>
    <scope>NUCLEOTIDE SEQUENCE</scope>
    <source>
        <strain evidence="3">ATCC 50604</strain>
    </source>
</reference>
<evidence type="ECO:0000313" key="5">
    <source>
        <dbReference type="Proteomes" id="UP001059546"/>
    </source>
</evidence>
<protein>
    <submittedName>
        <fullName evidence="3">Rab GTPase-activating protein 1</fullName>
    </submittedName>
</protein>